<dbReference type="STRING" id="37752.IW18_01555"/>
<keyword evidence="1" id="KW-0472">Membrane</keyword>
<evidence type="ECO:0000313" key="5">
    <source>
        <dbReference type="Proteomes" id="UP000198302"/>
    </source>
</evidence>
<dbReference type="OrthoDB" id="7564746at2"/>
<dbReference type="EMBL" id="JPRK01000002">
    <property type="protein sequence ID" value="KIO54715.1"/>
    <property type="molecule type" value="Genomic_DNA"/>
</dbReference>
<accession>A0A0D0ENL6</accession>
<feature type="transmembrane region" description="Helical" evidence="1">
    <location>
        <begin position="128"/>
        <end position="146"/>
    </location>
</feature>
<dbReference type="AlphaFoldDB" id="A0A0D0ENL6"/>
<dbReference type="EMBL" id="MUGX01000023">
    <property type="protein sequence ID" value="OXA85605.1"/>
    <property type="molecule type" value="Genomic_DNA"/>
</dbReference>
<organism evidence="2 4">
    <name type="scientific">Flavobacterium hibernum</name>
    <dbReference type="NCBI Taxonomy" id="37752"/>
    <lineage>
        <taxon>Bacteria</taxon>
        <taxon>Pseudomonadati</taxon>
        <taxon>Bacteroidota</taxon>
        <taxon>Flavobacteriia</taxon>
        <taxon>Flavobacteriales</taxon>
        <taxon>Flavobacteriaceae</taxon>
        <taxon>Flavobacterium</taxon>
    </lineage>
</organism>
<evidence type="ECO:0000313" key="4">
    <source>
        <dbReference type="Proteomes" id="UP000032061"/>
    </source>
</evidence>
<evidence type="ECO:0000256" key="1">
    <source>
        <dbReference type="SAM" id="Phobius"/>
    </source>
</evidence>
<gene>
    <name evidence="3" type="ORF">B0A73_16465</name>
    <name evidence="2" type="ORF">IW18_01555</name>
</gene>
<sequence length="155" mass="17295">MKSKSGAIFLSGLIAGTLDILAAILIYAVILNKTSAIKILQSIASGVFHKEAYTGGSQMALYGLLLHYLIAFVFAWFYFAVYPYFSFLKKNVYRSGIIYGVFTWIVMNLVVLPVVFPVLPAKNFDFPLVLSILILIFCIGIPIALINKKHQLLRK</sequence>
<name>A0A0D0ENL6_9FLAO</name>
<feature type="transmembrane region" description="Helical" evidence="1">
    <location>
        <begin position="65"/>
        <end position="85"/>
    </location>
</feature>
<dbReference type="Proteomes" id="UP000032061">
    <property type="component" value="Unassembled WGS sequence"/>
</dbReference>
<reference evidence="3 5" key="2">
    <citation type="submission" date="2016-11" db="EMBL/GenBank/DDBJ databases">
        <title>Whole genomes of Flavobacteriaceae.</title>
        <authorList>
            <person name="Stine C."/>
            <person name="Li C."/>
            <person name="Tadesse D."/>
        </authorList>
    </citation>
    <scope>NUCLEOTIDE SEQUENCE [LARGE SCALE GENOMIC DNA]</scope>
    <source>
        <strain evidence="3 5">ATCC 51468</strain>
    </source>
</reference>
<reference evidence="2 4" key="1">
    <citation type="submission" date="2015-01" db="EMBL/GenBank/DDBJ databases">
        <title>Genome of Flavobacterium hibernum DSM 12611.</title>
        <authorList>
            <person name="Stropko S.J."/>
            <person name="Pipes S.E."/>
            <person name="Newman J.D."/>
        </authorList>
    </citation>
    <scope>NUCLEOTIDE SEQUENCE [LARGE SCALE GENOMIC DNA]</scope>
    <source>
        <strain evidence="2 4">DSM 12611</strain>
    </source>
</reference>
<protein>
    <submittedName>
        <fullName evidence="3">DUF1440 domain-containing protein</fullName>
    </submittedName>
</protein>
<dbReference type="RefSeq" id="WP_041515800.1">
    <property type="nucleotide sequence ID" value="NZ_JPRK01000002.1"/>
</dbReference>
<dbReference type="Proteomes" id="UP000198302">
    <property type="component" value="Unassembled WGS sequence"/>
</dbReference>
<proteinExistence type="predicted"/>
<feature type="transmembrane region" description="Helical" evidence="1">
    <location>
        <begin position="7"/>
        <end position="30"/>
    </location>
</feature>
<keyword evidence="1" id="KW-1133">Transmembrane helix</keyword>
<feature type="transmembrane region" description="Helical" evidence="1">
    <location>
        <begin position="97"/>
        <end position="116"/>
    </location>
</feature>
<evidence type="ECO:0000313" key="2">
    <source>
        <dbReference type="EMBL" id="KIO54715.1"/>
    </source>
</evidence>
<comment type="caution">
    <text evidence="2">The sequence shown here is derived from an EMBL/GenBank/DDBJ whole genome shotgun (WGS) entry which is preliminary data.</text>
</comment>
<keyword evidence="1" id="KW-0812">Transmembrane</keyword>
<evidence type="ECO:0000313" key="3">
    <source>
        <dbReference type="EMBL" id="OXA85605.1"/>
    </source>
</evidence>
<keyword evidence="5" id="KW-1185">Reference proteome</keyword>